<organism evidence="1 3">
    <name type="scientific">Alkalihalobacillus alcalophilus ATCC 27647 = CGMCC 1.3604</name>
    <dbReference type="NCBI Taxonomy" id="1218173"/>
    <lineage>
        <taxon>Bacteria</taxon>
        <taxon>Bacillati</taxon>
        <taxon>Bacillota</taxon>
        <taxon>Bacilli</taxon>
        <taxon>Bacillales</taxon>
        <taxon>Bacillaceae</taxon>
        <taxon>Alkalihalobacillus</taxon>
    </lineage>
</organism>
<proteinExistence type="predicted"/>
<reference evidence="1 3" key="1">
    <citation type="journal article" date="2014" name="Genome Announc.">
        <title>Draft Genome Sequence of Bacillus alcalophilus AV1934, a Classic Alkaliphile Isolated from Human Feces in 1934.</title>
        <authorList>
            <person name="Attie O."/>
            <person name="Jayaprakash A."/>
            <person name="Shah H."/>
            <person name="Paulsen I.T."/>
            <person name="Morino M."/>
            <person name="Takahashi Y."/>
            <person name="Narumi I."/>
            <person name="Sachidanandam R."/>
            <person name="Satoh K."/>
            <person name="Ito M."/>
            <person name="Krulwich T.A."/>
        </authorList>
    </citation>
    <scope>NUCLEOTIDE SEQUENCE [LARGE SCALE GENOMIC DNA]</scope>
    <source>
        <strain evidence="1 3">AV1934</strain>
    </source>
</reference>
<evidence type="ECO:0008006" key="5">
    <source>
        <dbReference type="Google" id="ProtNLM"/>
    </source>
</evidence>
<dbReference type="eggNOG" id="ENOG5032K4G">
    <property type="taxonomic scope" value="Bacteria"/>
</dbReference>
<dbReference type="EMBL" id="ALPT02000020">
    <property type="protein sequence ID" value="KGA97840.1"/>
    <property type="molecule type" value="Genomic_DNA"/>
</dbReference>
<dbReference type="OrthoDB" id="2353056at2"/>
<evidence type="ECO:0000313" key="3">
    <source>
        <dbReference type="Proteomes" id="UP000002754"/>
    </source>
</evidence>
<dbReference type="AlphaFoldDB" id="A0A094XGF6"/>
<gene>
    <name evidence="2" type="ORF">AJ85_11990</name>
    <name evidence="1" type="ORF">BALCAV_0207930</name>
</gene>
<evidence type="ECO:0000313" key="2">
    <source>
        <dbReference type="EMBL" id="THG90243.1"/>
    </source>
</evidence>
<dbReference type="Proteomes" id="UP000297014">
    <property type="component" value="Unassembled WGS sequence"/>
</dbReference>
<dbReference type="STRING" id="1218173.BALCAV_0207930"/>
<keyword evidence="3" id="KW-1185">Reference proteome</keyword>
<protein>
    <recommendedName>
        <fullName evidence="5">Cytosolic protein</fullName>
    </recommendedName>
</protein>
<reference evidence="2 4" key="2">
    <citation type="submission" date="2014-01" db="EMBL/GenBank/DDBJ databases">
        <title>Draft genome sequencing of Bacillus alcalophilus CGMCC 1.3604.</title>
        <authorList>
            <person name="Yang J."/>
            <person name="Diao L."/>
            <person name="Yang S."/>
        </authorList>
    </citation>
    <scope>NUCLEOTIDE SEQUENCE [LARGE SCALE GENOMIC DNA]</scope>
    <source>
        <strain evidence="2 4">CGMCC 1.3604</strain>
    </source>
</reference>
<accession>A0A094XGF6</accession>
<dbReference type="RefSeq" id="WP_004427280.1">
    <property type="nucleotide sequence ID" value="NZ_ALPT02000020.1"/>
</dbReference>
<sequence length="133" mass="15122">MGFRDVIVFISSNRTETREAHQNDQLKTRYYKGSKEKVMEAVEHLIKKNGFHVKRAELERGEIIGQQQKGTKQLIIATVITVRPFKTAVDFSISTDSLLPTDFGKSKKQVISFYEQLDKTLTFIGTGIGDELL</sequence>
<name>A0A094XGF6_ALKAL</name>
<evidence type="ECO:0000313" key="1">
    <source>
        <dbReference type="EMBL" id="KGA97840.1"/>
    </source>
</evidence>
<dbReference type="Proteomes" id="UP000002754">
    <property type="component" value="Unassembled WGS sequence"/>
</dbReference>
<dbReference type="EMBL" id="JALP01000165">
    <property type="protein sequence ID" value="THG90243.1"/>
    <property type="molecule type" value="Genomic_DNA"/>
</dbReference>
<evidence type="ECO:0000313" key="4">
    <source>
        <dbReference type="Proteomes" id="UP000297014"/>
    </source>
</evidence>
<comment type="caution">
    <text evidence="1">The sequence shown here is derived from an EMBL/GenBank/DDBJ whole genome shotgun (WGS) entry which is preliminary data.</text>
</comment>